<gene>
    <name evidence="3" type="ordered locus">Dhaf_4184</name>
</gene>
<dbReference type="EMBL" id="CP001336">
    <property type="protein sequence ID" value="ACL22192.1"/>
    <property type="molecule type" value="Genomic_DNA"/>
</dbReference>
<dbReference type="Pfam" id="PF04989">
    <property type="entry name" value="RMNT_CmcI"/>
    <property type="match status" value="1"/>
</dbReference>
<dbReference type="KEGG" id="dhd:Dhaf_4184"/>
<dbReference type="AlphaFoldDB" id="B8FTV0"/>
<evidence type="ECO:0000313" key="4">
    <source>
        <dbReference type="Proteomes" id="UP000007726"/>
    </source>
</evidence>
<dbReference type="PANTHER" id="PTHR40048">
    <property type="entry name" value="RHAMNOSYL O-METHYLTRANSFERASE"/>
    <property type="match status" value="1"/>
</dbReference>
<dbReference type="InterPro" id="IPR029063">
    <property type="entry name" value="SAM-dependent_MTases_sf"/>
</dbReference>
<dbReference type="RefSeq" id="WP_015945089.1">
    <property type="nucleotide sequence ID" value="NC_011830.1"/>
</dbReference>
<sequence length="250" mass="28385">MIDYEAQYIRDKAENIRKMNIDTAPSHTAKKFMEAVGPYQYVNHYTWMGRPIIQLPQDIVAMQEVIMKVAPDLIIETGIAHGGSAVFFSSMLELLDIYAGCEIPREVVAIDIELRSQNRTALEAHPMYKRITVFDGSSTDSKIAEQVREIASRHRAIMVVLDSNHSHQHVYDELNIYGQLVTVGSYALVCDTCIEVFGDTRNDRPWGKGNNPYTAAKQWLSEHDEFVCDKTYDEQSLITSNPGGWLLRVK</sequence>
<organism evidence="3 4">
    <name type="scientific">Desulfitobacterium hafniense (strain DSM 10664 / DCB-2)</name>
    <dbReference type="NCBI Taxonomy" id="272564"/>
    <lineage>
        <taxon>Bacteria</taxon>
        <taxon>Bacillati</taxon>
        <taxon>Bacillota</taxon>
        <taxon>Clostridia</taxon>
        <taxon>Eubacteriales</taxon>
        <taxon>Desulfitobacteriaceae</taxon>
        <taxon>Desulfitobacterium</taxon>
    </lineage>
</organism>
<dbReference type="GO" id="GO:0008610">
    <property type="term" value="P:lipid biosynthetic process"/>
    <property type="evidence" value="ECO:0007669"/>
    <property type="project" value="InterPro"/>
</dbReference>
<keyword evidence="2" id="KW-0808">Transferase</keyword>
<dbReference type="GO" id="GO:0032259">
    <property type="term" value="P:methylation"/>
    <property type="evidence" value="ECO:0007669"/>
    <property type="project" value="UniProtKB-KW"/>
</dbReference>
<evidence type="ECO:0000313" key="3">
    <source>
        <dbReference type="EMBL" id="ACL22192.1"/>
    </source>
</evidence>
<reference evidence="3 4" key="1">
    <citation type="journal article" date="2012" name="BMC Microbiol.">
        <title>Genome sequence of Desulfitobacterium hafniense DCB-2, a Gram-positive anaerobe capable of dehalogenation and metal reduction.</title>
        <authorList>
            <person name="Kim S.H."/>
            <person name="Harzman C."/>
            <person name="Davis J.K."/>
            <person name="Hutcheson R."/>
            <person name="Broderick J.B."/>
            <person name="Marsh T.L."/>
            <person name="Tiedje J.M."/>
        </authorList>
    </citation>
    <scope>NUCLEOTIDE SEQUENCE [LARGE SCALE GENOMIC DNA]</scope>
    <source>
        <strain evidence="4">DSM 10664 / DCB-2</strain>
    </source>
</reference>
<dbReference type="GO" id="GO:0008168">
    <property type="term" value="F:methyltransferase activity"/>
    <property type="evidence" value="ECO:0007669"/>
    <property type="project" value="UniProtKB-KW"/>
</dbReference>
<keyword evidence="1" id="KW-0489">Methyltransferase</keyword>
<dbReference type="GO" id="GO:0005886">
    <property type="term" value="C:plasma membrane"/>
    <property type="evidence" value="ECO:0007669"/>
    <property type="project" value="TreeGrafter"/>
</dbReference>
<proteinExistence type="predicted"/>
<protein>
    <submittedName>
        <fullName evidence="3">Cephalosporin hydroxylase</fullName>
    </submittedName>
</protein>
<name>B8FTV0_DESHD</name>
<dbReference type="InterPro" id="IPR007072">
    <property type="entry name" value="RNMT_CmcI"/>
</dbReference>
<dbReference type="PANTHER" id="PTHR40048:SF1">
    <property type="entry name" value="RHAMNOSYL O-METHYLTRANSFERASE"/>
    <property type="match status" value="1"/>
</dbReference>
<evidence type="ECO:0000256" key="2">
    <source>
        <dbReference type="ARBA" id="ARBA00022679"/>
    </source>
</evidence>
<evidence type="ECO:0000256" key="1">
    <source>
        <dbReference type="ARBA" id="ARBA00022603"/>
    </source>
</evidence>
<dbReference type="Gene3D" id="3.40.50.150">
    <property type="entry name" value="Vaccinia Virus protein VP39"/>
    <property type="match status" value="1"/>
</dbReference>
<accession>B8FTV0</accession>
<dbReference type="SUPFAM" id="SSF53335">
    <property type="entry name" value="S-adenosyl-L-methionine-dependent methyltransferases"/>
    <property type="match status" value="1"/>
</dbReference>
<dbReference type="GO" id="GO:0071770">
    <property type="term" value="P:DIM/DIP cell wall layer assembly"/>
    <property type="evidence" value="ECO:0007669"/>
    <property type="project" value="TreeGrafter"/>
</dbReference>
<dbReference type="HOGENOM" id="CLU_063868_1_0_9"/>
<dbReference type="Proteomes" id="UP000007726">
    <property type="component" value="Chromosome"/>
</dbReference>